<organism evidence="2 3">
    <name type="scientific">Bacillus cereus</name>
    <dbReference type="NCBI Taxonomy" id="1396"/>
    <lineage>
        <taxon>Bacteria</taxon>
        <taxon>Bacillati</taxon>
        <taxon>Bacillota</taxon>
        <taxon>Bacilli</taxon>
        <taxon>Bacillales</taxon>
        <taxon>Bacillaceae</taxon>
        <taxon>Bacillus</taxon>
        <taxon>Bacillus cereus group</taxon>
    </lineage>
</organism>
<keyword evidence="1" id="KW-0472">Membrane</keyword>
<feature type="transmembrane region" description="Helical" evidence="1">
    <location>
        <begin position="92"/>
        <end position="117"/>
    </location>
</feature>
<gene>
    <name evidence="2" type="ORF">AT268_33815</name>
</gene>
<protein>
    <submittedName>
        <fullName evidence="2">Uncharacterized protein</fullName>
    </submittedName>
</protein>
<evidence type="ECO:0000256" key="1">
    <source>
        <dbReference type="SAM" id="Phobius"/>
    </source>
</evidence>
<sequence>MKLIRNTTQKSLFIVTLVYTFLLSTYLTHAQSLLGEKFADAFNDFMAEYKFHIAGGIGFGVMTGVLAFITLFMKLGAHADNPTKRKEITHELFIVGICTGFLGAIPLVYMLFVYIVVGA</sequence>
<dbReference type="EMBL" id="LOMO01000001">
    <property type="protein sequence ID" value="KXY51451.1"/>
    <property type="molecule type" value="Genomic_DNA"/>
</dbReference>
<keyword evidence="1" id="KW-0812">Transmembrane</keyword>
<feature type="transmembrane region" description="Helical" evidence="1">
    <location>
        <begin position="51"/>
        <end position="72"/>
    </location>
</feature>
<evidence type="ECO:0000313" key="3">
    <source>
        <dbReference type="Proteomes" id="UP000075476"/>
    </source>
</evidence>
<evidence type="ECO:0000313" key="2">
    <source>
        <dbReference type="EMBL" id="KXY51451.1"/>
    </source>
</evidence>
<dbReference type="AlphaFoldDB" id="A0A9X0MKG4"/>
<keyword evidence="1" id="KW-1133">Transmembrane helix</keyword>
<reference evidence="2 3" key="1">
    <citation type="submission" date="2015-12" db="EMBL/GenBank/DDBJ databases">
        <title>Bacillus cereus Group isolate.</title>
        <authorList>
            <person name="Kovac J."/>
        </authorList>
    </citation>
    <scope>NUCLEOTIDE SEQUENCE [LARGE SCALE GENOMIC DNA]</scope>
    <source>
        <strain evidence="2 3">FSL K6-0073</strain>
    </source>
</reference>
<comment type="caution">
    <text evidence="2">The sequence shown here is derived from an EMBL/GenBank/DDBJ whole genome shotgun (WGS) entry which is preliminary data.</text>
</comment>
<name>A0A9X0MKG4_BACCE</name>
<proteinExistence type="predicted"/>
<accession>A0A9X0MKG4</accession>
<dbReference type="Proteomes" id="UP000075476">
    <property type="component" value="Unassembled WGS sequence"/>
</dbReference>
<dbReference type="RefSeq" id="WP_061662781.1">
    <property type="nucleotide sequence ID" value="NZ_LOMO01000001.1"/>
</dbReference>
<feature type="transmembrane region" description="Helical" evidence="1">
    <location>
        <begin position="12"/>
        <end position="31"/>
    </location>
</feature>